<name>A0A7S8ITY0_9SPHN</name>
<evidence type="ECO:0008006" key="4">
    <source>
        <dbReference type="Google" id="ProtNLM"/>
    </source>
</evidence>
<evidence type="ECO:0000256" key="1">
    <source>
        <dbReference type="SAM" id="SignalP"/>
    </source>
</evidence>
<sequence length="151" mass="16118">MKLLTLALPVLVLAAPLAANDDPKLALAREIAGHSLLATLGPLQTAAEVEQIIADAPDLTAQEQDDLRTIGREKAEEIGKRAIEAEAQAMAAMLTLEDLDAIASFERSPAAAHRREIMPMIVGSIMQELAGLDYKGEVRAAFCEQSGKLCE</sequence>
<proteinExistence type="predicted"/>
<evidence type="ECO:0000313" key="3">
    <source>
        <dbReference type="Proteomes" id="UP000594459"/>
    </source>
</evidence>
<protein>
    <recommendedName>
        <fullName evidence="4">DUF2059 domain-containing protein</fullName>
    </recommendedName>
</protein>
<dbReference type="KEGG" id="qso:IRL76_08080"/>
<keyword evidence="1" id="KW-0732">Signal</keyword>
<accession>A0A7S8ITY0</accession>
<feature type="signal peptide" evidence="1">
    <location>
        <begin position="1"/>
        <end position="21"/>
    </location>
</feature>
<keyword evidence="3" id="KW-1185">Reference proteome</keyword>
<dbReference type="EMBL" id="CP064654">
    <property type="protein sequence ID" value="QPC97862.1"/>
    <property type="molecule type" value="Genomic_DNA"/>
</dbReference>
<dbReference type="AlphaFoldDB" id="A0A7S8ITY0"/>
<dbReference type="Proteomes" id="UP000594459">
    <property type="component" value="Chromosome"/>
</dbReference>
<gene>
    <name evidence="2" type="ORF">IRL76_08080</name>
</gene>
<reference evidence="2 3" key="1">
    <citation type="submission" date="2020-11" db="EMBL/GenBank/DDBJ databases">
        <title>The genome sequence of Erythrobacter sp. 6D36.</title>
        <authorList>
            <person name="Liu Y."/>
        </authorList>
    </citation>
    <scope>NUCLEOTIDE SEQUENCE [LARGE SCALE GENOMIC DNA]</scope>
    <source>
        <strain evidence="2 3">6D36</strain>
    </source>
</reference>
<evidence type="ECO:0000313" key="2">
    <source>
        <dbReference type="EMBL" id="QPC97862.1"/>
    </source>
</evidence>
<organism evidence="2 3">
    <name type="scientific">Qipengyuania soli</name>
    <dbReference type="NCBI Taxonomy" id="2782568"/>
    <lineage>
        <taxon>Bacteria</taxon>
        <taxon>Pseudomonadati</taxon>
        <taxon>Pseudomonadota</taxon>
        <taxon>Alphaproteobacteria</taxon>
        <taxon>Sphingomonadales</taxon>
        <taxon>Erythrobacteraceae</taxon>
        <taxon>Qipengyuania</taxon>
    </lineage>
</organism>
<feature type="chain" id="PRO_5032531531" description="DUF2059 domain-containing protein" evidence="1">
    <location>
        <begin position="22"/>
        <end position="151"/>
    </location>
</feature>
<dbReference type="RefSeq" id="WP_200980872.1">
    <property type="nucleotide sequence ID" value="NZ_CP064654.1"/>
</dbReference>